<dbReference type="EMBL" id="MFGX01000007">
    <property type="protein sequence ID" value="OGF57655.1"/>
    <property type="molecule type" value="Genomic_DNA"/>
</dbReference>
<evidence type="ECO:0000259" key="3">
    <source>
        <dbReference type="Pfam" id="PF02834"/>
    </source>
</evidence>
<dbReference type="STRING" id="1817864.A2Z21_02790"/>
<keyword evidence="4" id="KW-0436">Ligase</keyword>
<dbReference type="PANTHER" id="PTHR35561:SF1">
    <property type="entry name" value="RNA 2',3'-CYCLIC PHOSPHODIESTERASE"/>
    <property type="match status" value="1"/>
</dbReference>
<dbReference type="InterPro" id="IPR014051">
    <property type="entry name" value="Phosphoesterase_HXTX"/>
</dbReference>
<comment type="caution">
    <text evidence="4">The sequence shown here is derived from an EMBL/GenBank/DDBJ whole genome shotgun (WGS) entry which is preliminary data.</text>
</comment>
<dbReference type="GO" id="GO:0016874">
    <property type="term" value="F:ligase activity"/>
    <property type="evidence" value="ECO:0007669"/>
    <property type="project" value="UniProtKB-KW"/>
</dbReference>
<accession>A0A1F5V2N2</accession>
<feature type="short sequence motif" description="HXTX 2" evidence="2">
    <location>
        <begin position="130"/>
        <end position="133"/>
    </location>
</feature>
<sequence length="189" mass="21090">MRAFFCLELESPLQHEIDKITQVLRRARTKVSWVKPENLHVTVKFLGEIPAALVPKLEAAGRDALRESGIQKPVEWELDRVGAFPSLERPRVIWVGCSKEPEALGCLAVNLEVNLDSLGFAPERGHFVTHITLGRVKEEGPGVQDLAQALHSMKPFSHRARASAMTLMESQLTPQGSTYKPVFRLSFTP</sequence>
<comment type="catalytic activity">
    <reaction evidence="2">
        <text>a 3'-end 2',3'-cyclophospho-ribonucleotide-RNA + H2O = a 3'-end 2'-phospho-ribonucleotide-RNA + H(+)</text>
        <dbReference type="Rhea" id="RHEA:11828"/>
        <dbReference type="Rhea" id="RHEA-COMP:10464"/>
        <dbReference type="Rhea" id="RHEA-COMP:17353"/>
        <dbReference type="ChEBI" id="CHEBI:15377"/>
        <dbReference type="ChEBI" id="CHEBI:15378"/>
        <dbReference type="ChEBI" id="CHEBI:83064"/>
        <dbReference type="ChEBI" id="CHEBI:173113"/>
        <dbReference type="EC" id="3.1.4.58"/>
    </reaction>
</comment>
<evidence type="ECO:0000256" key="1">
    <source>
        <dbReference type="ARBA" id="ARBA00022801"/>
    </source>
</evidence>
<feature type="short sequence motif" description="HXTX 1" evidence="2">
    <location>
        <begin position="40"/>
        <end position="43"/>
    </location>
</feature>
<keyword evidence="1 2" id="KW-0378">Hydrolase</keyword>
<proteinExistence type="inferred from homology"/>
<dbReference type="SUPFAM" id="SSF55144">
    <property type="entry name" value="LigT-like"/>
    <property type="match status" value="1"/>
</dbReference>
<comment type="function">
    <text evidence="2">Hydrolyzes RNA 2',3'-cyclic phosphodiester to an RNA 2'-phosphomonoester.</text>
</comment>
<dbReference type="InterPro" id="IPR004175">
    <property type="entry name" value="RNA_CPDase"/>
</dbReference>
<protein>
    <recommendedName>
        <fullName evidence="2">RNA 2',3'-cyclic phosphodiesterase</fullName>
        <shortName evidence="2">RNA 2',3'-CPDase</shortName>
        <ecNumber evidence="2">3.1.4.58</ecNumber>
    </recommendedName>
</protein>
<dbReference type="EC" id="3.1.4.58" evidence="2"/>
<evidence type="ECO:0000256" key="2">
    <source>
        <dbReference type="HAMAP-Rule" id="MF_01940"/>
    </source>
</evidence>
<dbReference type="Pfam" id="PF02834">
    <property type="entry name" value="LigT_PEase"/>
    <property type="match status" value="2"/>
</dbReference>
<organism evidence="4 5">
    <name type="scientific">Fraserbacteria sp. (strain RBG_16_55_9)</name>
    <dbReference type="NCBI Taxonomy" id="1817864"/>
    <lineage>
        <taxon>Bacteria</taxon>
        <taxon>Candidatus Fraseribacteriota</taxon>
    </lineage>
</organism>
<feature type="active site" description="Proton acceptor" evidence="2">
    <location>
        <position position="130"/>
    </location>
</feature>
<gene>
    <name evidence="4" type="ORF">A2Z21_02790</name>
</gene>
<evidence type="ECO:0000313" key="5">
    <source>
        <dbReference type="Proteomes" id="UP000179157"/>
    </source>
</evidence>
<dbReference type="Proteomes" id="UP000179157">
    <property type="component" value="Unassembled WGS sequence"/>
</dbReference>
<dbReference type="HAMAP" id="MF_01940">
    <property type="entry name" value="RNA_CPDase"/>
    <property type="match status" value="1"/>
</dbReference>
<dbReference type="GO" id="GO:0008664">
    <property type="term" value="F:RNA 2',3'-cyclic 3'-phosphodiesterase activity"/>
    <property type="evidence" value="ECO:0007669"/>
    <property type="project" value="UniProtKB-EC"/>
</dbReference>
<feature type="domain" description="Phosphoesterase HXTX" evidence="3">
    <location>
        <begin position="9"/>
        <end position="94"/>
    </location>
</feature>
<dbReference type="Gene3D" id="3.90.1140.10">
    <property type="entry name" value="Cyclic phosphodiesterase"/>
    <property type="match status" value="1"/>
</dbReference>
<feature type="active site" description="Proton donor" evidence="2">
    <location>
        <position position="40"/>
    </location>
</feature>
<dbReference type="AlphaFoldDB" id="A0A1F5V2N2"/>
<dbReference type="PANTHER" id="PTHR35561">
    <property type="entry name" value="RNA 2',3'-CYCLIC PHOSPHODIESTERASE"/>
    <property type="match status" value="1"/>
</dbReference>
<dbReference type="InterPro" id="IPR009097">
    <property type="entry name" value="Cyclic_Pdiesterase"/>
</dbReference>
<reference evidence="4 5" key="1">
    <citation type="journal article" date="2016" name="Nat. Commun.">
        <title>Thousands of microbial genomes shed light on interconnected biogeochemical processes in an aquifer system.</title>
        <authorList>
            <person name="Anantharaman K."/>
            <person name="Brown C.T."/>
            <person name="Hug L.A."/>
            <person name="Sharon I."/>
            <person name="Castelle C.J."/>
            <person name="Probst A.J."/>
            <person name="Thomas B.C."/>
            <person name="Singh A."/>
            <person name="Wilkins M.J."/>
            <person name="Karaoz U."/>
            <person name="Brodie E.L."/>
            <person name="Williams K.H."/>
            <person name="Hubbard S.S."/>
            <person name="Banfield J.F."/>
        </authorList>
    </citation>
    <scope>NUCLEOTIDE SEQUENCE [LARGE SCALE GENOMIC DNA]</scope>
    <source>
        <strain evidence="5">RBG_16_55_9</strain>
    </source>
</reference>
<feature type="domain" description="Phosphoesterase HXTX" evidence="3">
    <location>
        <begin position="102"/>
        <end position="177"/>
    </location>
</feature>
<dbReference type="NCBIfam" id="TIGR02258">
    <property type="entry name" value="2_5_ligase"/>
    <property type="match status" value="1"/>
</dbReference>
<name>A0A1F5V2N2_FRAXR</name>
<dbReference type="GO" id="GO:0004113">
    <property type="term" value="F:2',3'-cyclic-nucleotide 3'-phosphodiesterase activity"/>
    <property type="evidence" value="ECO:0007669"/>
    <property type="project" value="InterPro"/>
</dbReference>
<comment type="similarity">
    <text evidence="2">Belongs to the 2H phosphoesterase superfamily. ThpR family.</text>
</comment>
<evidence type="ECO:0000313" key="4">
    <source>
        <dbReference type="EMBL" id="OGF57655.1"/>
    </source>
</evidence>